<dbReference type="EMBL" id="JBBPBN010000196">
    <property type="protein sequence ID" value="KAK8973009.1"/>
    <property type="molecule type" value="Genomic_DNA"/>
</dbReference>
<proteinExistence type="predicted"/>
<reference evidence="1 2" key="1">
    <citation type="journal article" date="2024" name="G3 (Bethesda)">
        <title>Genome assembly of Hibiscus sabdariffa L. provides insights into metabolisms of medicinal natural products.</title>
        <authorList>
            <person name="Kim T."/>
        </authorList>
    </citation>
    <scope>NUCLEOTIDE SEQUENCE [LARGE SCALE GENOMIC DNA]</scope>
    <source>
        <strain evidence="1">TK-2024</strain>
        <tissue evidence="1">Old leaves</tissue>
    </source>
</reference>
<evidence type="ECO:0000313" key="1">
    <source>
        <dbReference type="EMBL" id="KAK8973009.1"/>
    </source>
</evidence>
<gene>
    <name evidence="1" type="ORF">V6N11_028598</name>
</gene>
<accession>A0ABR2NA26</accession>
<sequence length="269" mass="30428">MFFSLWSQADGLRLWRVAYKERGREDYSFGQRLAAEEWRFDTCFHLHSEGSSSLLATPQIGGGQKLLPCPSVWVIFWMLPPWLWRITGCGISISFRVFVVGIHEATTCDVNGWRSYQNLQSGDEEGRVFQYFGTSYILLRPSLSIGSFYPCLPKIQSCKTVYLHQNVMICDNSEIVPSSMSGSKKVFLPFLYLGGVIAAERIKIWVSLVLQIKILPNLSRVVCVREGFCSDHIGIVFAFMGIGDPSLPGFFKPFLHCAILERDDVCIDS</sequence>
<evidence type="ECO:0000313" key="2">
    <source>
        <dbReference type="Proteomes" id="UP001396334"/>
    </source>
</evidence>
<name>A0ABR2NA26_9ROSI</name>
<comment type="caution">
    <text evidence="1">The sequence shown here is derived from an EMBL/GenBank/DDBJ whole genome shotgun (WGS) entry which is preliminary data.</text>
</comment>
<protein>
    <submittedName>
        <fullName evidence="1">Uncharacterized protein</fullName>
    </submittedName>
</protein>
<dbReference type="Proteomes" id="UP001396334">
    <property type="component" value="Unassembled WGS sequence"/>
</dbReference>
<organism evidence="1 2">
    <name type="scientific">Hibiscus sabdariffa</name>
    <name type="common">roselle</name>
    <dbReference type="NCBI Taxonomy" id="183260"/>
    <lineage>
        <taxon>Eukaryota</taxon>
        <taxon>Viridiplantae</taxon>
        <taxon>Streptophyta</taxon>
        <taxon>Embryophyta</taxon>
        <taxon>Tracheophyta</taxon>
        <taxon>Spermatophyta</taxon>
        <taxon>Magnoliopsida</taxon>
        <taxon>eudicotyledons</taxon>
        <taxon>Gunneridae</taxon>
        <taxon>Pentapetalae</taxon>
        <taxon>rosids</taxon>
        <taxon>malvids</taxon>
        <taxon>Malvales</taxon>
        <taxon>Malvaceae</taxon>
        <taxon>Malvoideae</taxon>
        <taxon>Hibiscus</taxon>
    </lineage>
</organism>
<keyword evidence="2" id="KW-1185">Reference proteome</keyword>